<proteinExistence type="predicted"/>
<dbReference type="EMBL" id="BKCJ011055170">
    <property type="protein sequence ID" value="GFC76204.1"/>
    <property type="molecule type" value="Genomic_DNA"/>
</dbReference>
<accession>A0A699QTK1</accession>
<name>A0A699QTK1_TANCI</name>
<dbReference type="AlphaFoldDB" id="A0A699QTK1"/>
<organism evidence="2">
    <name type="scientific">Tanacetum cinerariifolium</name>
    <name type="common">Dalmatian daisy</name>
    <name type="synonym">Chrysanthemum cinerariifolium</name>
    <dbReference type="NCBI Taxonomy" id="118510"/>
    <lineage>
        <taxon>Eukaryota</taxon>
        <taxon>Viridiplantae</taxon>
        <taxon>Streptophyta</taxon>
        <taxon>Embryophyta</taxon>
        <taxon>Tracheophyta</taxon>
        <taxon>Spermatophyta</taxon>
        <taxon>Magnoliopsida</taxon>
        <taxon>eudicotyledons</taxon>
        <taxon>Gunneridae</taxon>
        <taxon>Pentapetalae</taxon>
        <taxon>asterids</taxon>
        <taxon>campanulids</taxon>
        <taxon>Asterales</taxon>
        <taxon>Asteraceae</taxon>
        <taxon>Asteroideae</taxon>
        <taxon>Anthemideae</taxon>
        <taxon>Anthemidinae</taxon>
        <taxon>Tanacetum</taxon>
    </lineage>
</organism>
<gene>
    <name evidence="2" type="ORF">Tci_848174</name>
</gene>
<protein>
    <submittedName>
        <fullName evidence="2">Uncharacterized protein</fullName>
    </submittedName>
</protein>
<comment type="caution">
    <text evidence="2">The sequence shown here is derived from an EMBL/GenBank/DDBJ whole genome shotgun (WGS) entry which is preliminary data.</text>
</comment>
<reference evidence="2" key="1">
    <citation type="journal article" date="2019" name="Sci. Rep.">
        <title>Draft genome of Tanacetum cinerariifolium, the natural source of mosquito coil.</title>
        <authorList>
            <person name="Yamashiro T."/>
            <person name="Shiraishi A."/>
            <person name="Satake H."/>
            <person name="Nakayama K."/>
        </authorList>
    </citation>
    <scope>NUCLEOTIDE SEQUENCE</scope>
</reference>
<sequence>MYYEDIRPIFEAKFNANLKFLLKTKEQIEEEERRAIALINETPAQKAAKRRKLNKEAEDVEELKQHLEIVPDKDDDVFTEATLLARKDPVMDYQIIHVDNKPRYKIIHADDTHQLYRSFITMLKFFDREDLEKLWNIVKESFLAKASSILTCCFFFIGLDSSTIIPFPLSFDLVSAGVFVDDSSSRSLIITPLLLLVARTATLTGAGDIVTAVTGAGITAAALTVPL</sequence>
<evidence type="ECO:0000256" key="1">
    <source>
        <dbReference type="SAM" id="Coils"/>
    </source>
</evidence>
<feature type="non-terminal residue" evidence="2">
    <location>
        <position position="227"/>
    </location>
</feature>
<evidence type="ECO:0000313" key="2">
    <source>
        <dbReference type="EMBL" id="GFC76204.1"/>
    </source>
</evidence>
<feature type="coiled-coil region" evidence="1">
    <location>
        <begin position="11"/>
        <end position="70"/>
    </location>
</feature>
<keyword evidence="1" id="KW-0175">Coiled coil</keyword>